<dbReference type="EMBL" id="JAUSTT010000006">
    <property type="protein sequence ID" value="MDQ0175510.1"/>
    <property type="molecule type" value="Genomic_DNA"/>
</dbReference>
<evidence type="ECO:0000313" key="1">
    <source>
        <dbReference type="EMBL" id="MDQ0175510.1"/>
    </source>
</evidence>
<reference evidence="1 2" key="1">
    <citation type="submission" date="2023-07" db="EMBL/GenBank/DDBJ databases">
        <title>Genomic Encyclopedia of Type Strains, Phase IV (KMG-IV): sequencing the most valuable type-strain genomes for metagenomic binning, comparative biology and taxonomic classification.</title>
        <authorList>
            <person name="Goeker M."/>
        </authorList>
    </citation>
    <scope>NUCLEOTIDE SEQUENCE [LARGE SCALE GENOMIC DNA]</scope>
    <source>
        <strain evidence="1 2">DSM 23837</strain>
    </source>
</reference>
<comment type="caution">
    <text evidence="1">The sequence shown here is derived from an EMBL/GenBank/DDBJ whole genome shotgun (WGS) entry which is preliminary data.</text>
</comment>
<proteinExistence type="predicted"/>
<protein>
    <submittedName>
        <fullName evidence="1">Uncharacterized protein</fullName>
    </submittedName>
</protein>
<organism evidence="1 2">
    <name type="scientific">Bacillus chungangensis</name>
    <dbReference type="NCBI Taxonomy" id="587633"/>
    <lineage>
        <taxon>Bacteria</taxon>
        <taxon>Bacillati</taxon>
        <taxon>Bacillota</taxon>
        <taxon>Bacilli</taxon>
        <taxon>Bacillales</taxon>
        <taxon>Bacillaceae</taxon>
        <taxon>Bacillus</taxon>
    </lineage>
</organism>
<sequence length="32" mass="3806">MIGSNEYIDSIIDLLSLFYNQLSQNDPRWNFV</sequence>
<evidence type="ECO:0000313" key="2">
    <source>
        <dbReference type="Proteomes" id="UP001223586"/>
    </source>
</evidence>
<dbReference type="Proteomes" id="UP001223586">
    <property type="component" value="Unassembled WGS sequence"/>
</dbReference>
<accession>A0ABT9WQF6</accession>
<keyword evidence="2" id="KW-1185">Reference proteome</keyword>
<gene>
    <name evidence="1" type="ORF">J2S08_001344</name>
</gene>
<name>A0ABT9WQF6_9BACI</name>